<sequence>MNLATICGLCLLGTEKSTEWVRQVDLDRCHMLFLIFLSRHRRYKNKNKNKIGILD</sequence>
<dbReference type="AlphaFoldDB" id="A0A7U2R2I6"/>
<evidence type="ECO:0000313" key="1">
    <source>
        <dbReference type="EMBL" id="QRD93733.1"/>
    </source>
</evidence>
<protein>
    <submittedName>
        <fullName evidence="1">Uncharacterized protein</fullName>
    </submittedName>
</protein>
<dbReference type="EMBL" id="CP044623">
    <property type="protein sequence ID" value="QRD93733.1"/>
    <property type="molecule type" value="Genomic_DNA"/>
</dbReference>
<name>A0A7U2R2I6_ASPFN</name>
<dbReference type="Proteomes" id="UP000596276">
    <property type="component" value="Chromosome 6"/>
</dbReference>
<organism evidence="1 2">
    <name type="scientific">Aspergillus flavus (strain ATCC 200026 / FGSC A1120 / IAM 13836 / NRRL 3357 / JCM 12722 / SRRC 167)</name>
    <dbReference type="NCBI Taxonomy" id="332952"/>
    <lineage>
        <taxon>Eukaryota</taxon>
        <taxon>Fungi</taxon>
        <taxon>Dikarya</taxon>
        <taxon>Ascomycota</taxon>
        <taxon>Pezizomycotina</taxon>
        <taxon>Eurotiomycetes</taxon>
        <taxon>Eurotiomycetidae</taxon>
        <taxon>Eurotiales</taxon>
        <taxon>Aspergillaceae</taxon>
        <taxon>Aspergillus</taxon>
        <taxon>Aspergillus subgen. Circumdati</taxon>
    </lineage>
</organism>
<reference evidence="2" key="1">
    <citation type="journal article" date="2021" name="G3 (Bethesda)">
        <title>Chromosome assembled and annotated genome sequence of Aspergillus flavus NRRL 3357.</title>
        <authorList>
            <person name="Skerker J.M."/>
            <person name="Pianalto K.M."/>
            <person name="Mondo S.J."/>
            <person name="Yang K."/>
            <person name="Arkin A.P."/>
            <person name="Keller N.P."/>
            <person name="Grigoriev I.V."/>
            <person name="Louise Glass N.L."/>
        </authorList>
    </citation>
    <scope>NUCLEOTIDE SEQUENCE [LARGE SCALE GENOMIC DNA]</scope>
    <source>
        <strain evidence="2">ATCC 200026 / FGSC A1120 / IAM 13836 / NRRL 3357 / JCM 12722 / SRRC 167</strain>
    </source>
</reference>
<proteinExistence type="predicted"/>
<accession>A0A7U2R2I6</accession>
<gene>
    <name evidence="1" type="ORF">F9C07_2285939</name>
</gene>
<dbReference type="VEuPathDB" id="FungiDB:F9C07_2285939"/>
<evidence type="ECO:0000313" key="2">
    <source>
        <dbReference type="Proteomes" id="UP000596276"/>
    </source>
</evidence>
<keyword evidence="2" id="KW-1185">Reference proteome</keyword>